<evidence type="ECO:0000313" key="3">
    <source>
        <dbReference type="Proteomes" id="UP000294292"/>
    </source>
</evidence>
<organism evidence="2 3">
    <name type="scientific">Paenisporosarcina antarctica</name>
    <dbReference type="NCBI Taxonomy" id="417367"/>
    <lineage>
        <taxon>Bacteria</taxon>
        <taxon>Bacillati</taxon>
        <taxon>Bacillota</taxon>
        <taxon>Bacilli</taxon>
        <taxon>Bacillales</taxon>
        <taxon>Caryophanaceae</taxon>
        <taxon>Paenisporosarcina</taxon>
    </lineage>
</organism>
<feature type="transmembrane region" description="Helical" evidence="1">
    <location>
        <begin position="31"/>
        <end position="52"/>
    </location>
</feature>
<sequence length="63" mass="7340">MIETLRLNYGLFSLYEPTTSRIKNKGMDEVIIVYPLFYIILAITESNCVIGLKIKKRLIFKTI</sequence>
<keyword evidence="1" id="KW-0812">Transmembrane</keyword>
<keyword evidence="1" id="KW-0472">Membrane</keyword>
<name>A0A4P6ZXF3_9BACL</name>
<keyword evidence="1" id="KW-1133">Transmembrane helix</keyword>
<dbReference type="Proteomes" id="UP000294292">
    <property type="component" value="Chromosome"/>
</dbReference>
<dbReference type="AlphaFoldDB" id="A0A4P6ZXF3"/>
<evidence type="ECO:0000256" key="1">
    <source>
        <dbReference type="SAM" id="Phobius"/>
    </source>
</evidence>
<reference evidence="2 3" key="1">
    <citation type="submission" date="2019-03" db="EMBL/GenBank/DDBJ databases">
        <title>Complete genome sequence of Paenisporosarcina antarctica CGMCC 1.6503T.</title>
        <authorList>
            <person name="Rong J.-C."/>
            <person name="Chi N.-Y."/>
            <person name="Zhang Q.-F."/>
        </authorList>
    </citation>
    <scope>NUCLEOTIDE SEQUENCE [LARGE SCALE GENOMIC DNA]</scope>
    <source>
        <strain evidence="2 3">CGMCC 1.6503</strain>
    </source>
</reference>
<accession>A0A4P6ZXF3</accession>
<evidence type="ECO:0000313" key="2">
    <source>
        <dbReference type="EMBL" id="QBP41310.1"/>
    </source>
</evidence>
<gene>
    <name evidence="2" type="ORF">E2636_09280</name>
</gene>
<dbReference type="KEGG" id="panc:E2636_09280"/>
<proteinExistence type="predicted"/>
<dbReference type="EMBL" id="CP038015">
    <property type="protein sequence ID" value="QBP41310.1"/>
    <property type="molecule type" value="Genomic_DNA"/>
</dbReference>
<protein>
    <submittedName>
        <fullName evidence="2">Uncharacterized protein</fullName>
    </submittedName>
</protein>
<keyword evidence="3" id="KW-1185">Reference proteome</keyword>